<dbReference type="Proteomes" id="UP000182840">
    <property type="component" value="Chromosome"/>
</dbReference>
<dbReference type="PIRSF" id="PIRSF009471">
    <property type="entry name" value="UCP009471"/>
    <property type="match status" value="1"/>
</dbReference>
<dbReference type="Gene3D" id="2.60.120.600">
    <property type="entry name" value="Domain of unknown function DUF1214, C-terminal domain"/>
    <property type="match status" value="1"/>
</dbReference>
<accession>A0A1L3SQ87</accession>
<feature type="domain" description="DUF1214" evidence="1">
    <location>
        <begin position="72"/>
        <end position="171"/>
    </location>
</feature>
<keyword evidence="3" id="KW-1185">Reference proteome</keyword>
<organism evidence="2 3">
    <name type="scientific">Aquibium oceanicum</name>
    <dbReference type="NCBI Taxonomy" id="1670800"/>
    <lineage>
        <taxon>Bacteria</taxon>
        <taxon>Pseudomonadati</taxon>
        <taxon>Pseudomonadota</taxon>
        <taxon>Alphaproteobacteria</taxon>
        <taxon>Hyphomicrobiales</taxon>
        <taxon>Phyllobacteriaceae</taxon>
        <taxon>Aquibium</taxon>
    </lineage>
</organism>
<proteinExistence type="predicted"/>
<dbReference type="EMBL" id="CP018171">
    <property type="protein sequence ID" value="APH71521.1"/>
    <property type="molecule type" value="Genomic_DNA"/>
</dbReference>
<evidence type="ECO:0000259" key="1">
    <source>
        <dbReference type="Pfam" id="PF06742"/>
    </source>
</evidence>
<dbReference type="KEGG" id="meso:BSQ44_09155"/>
<dbReference type="SUPFAM" id="SSF160935">
    <property type="entry name" value="VPA0735-like"/>
    <property type="match status" value="1"/>
</dbReference>
<reference evidence="3" key="1">
    <citation type="submission" date="2016-11" db="EMBL/GenBank/DDBJ databases">
        <title>Mesorhizobium oceanicum sp. nov., isolated from deep seawater in South China Sea.</title>
        <authorList>
            <person name="Fu G.-Y."/>
        </authorList>
    </citation>
    <scope>NUCLEOTIDE SEQUENCE [LARGE SCALE GENOMIC DNA]</scope>
    <source>
        <strain evidence="3">B7</strain>
    </source>
</reference>
<evidence type="ECO:0000313" key="2">
    <source>
        <dbReference type="EMBL" id="APH71521.1"/>
    </source>
</evidence>
<dbReference type="InterPro" id="IPR010621">
    <property type="entry name" value="DUF1214"/>
</dbReference>
<dbReference type="InterPro" id="IPR012038">
    <property type="entry name" value="UCP009471"/>
</dbReference>
<dbReference type="STRING" id="1670800.BSQ44_09155"/>
<dbReference type="Pfam" id="PF06742">
    <property type="entry name" value="DUF1214"/>
    <property type="match status" value="1"/>
</dbReference>
<dbReference type="InterPro" id="IPR037049">
    <property type="entry name" value="DUF1214_C_sf"/>
</dbReference>
<protein>
    <submittedName>
        <fullName evidence="2">DUF1214 domain-containing protein</fullName>
    </submittedName>
</protein>
<sequence length="193" mass="20745">MMRVLVSVALVLLVSIVGGAASVWYAVNEIAGFSALHVGSWTAYPERGTPDADPYSKARFARDAELPLGRAEGLSFVATQDSSGLELRRRCAYRIEGTVPVSRFWTLYAATNGLSPIPNGNRRPGLQSLQIVRRPDNSFEISAGPHPAPGNWLPLTGEGPMSFVLTLYDAPALSDAGSIELELPRIYRAGCDA</sequence>
<name>A0A1L3SQ87_9HYPH</name>
<evidence type="ECO:0000313" key="3">
    <source>
        <dbReference type="Proteomes" id="UP000182840"/>
    </source>
</evidence>
<dbReference type="AlphaFoldDB" id="A0A1L3SQ87"/>
<gene>
    <name evidence="2" type="ORF">BSQ44_09155</name>
</gene>